<organism evidence="4 5">
    <name type="scientific">Marinoscillum luteum</name>
    <dbReference type="NCBI Taxonomy" id="861051"/>
    <lineage>
        <taxon>Bacteria</taxon>
        <taxon>Pseudomonadati</taxon>
        <taxon>Bacteroidota</taxon>
        <taxon>Cytophagia</taxon>
        <taxon>Cytophagales</taxon>
        <taxon>Reichenbachiellaceae</taxon>
        <taxon>Marinoscillum</taxon>
    </lineage>
</organism>
<evidence type="ECO:0000313" key="5">
    <source>
        <dbReference type="Proteomes" id="UP001610063"/>
    </source>
</evidence>
<dbReference type="GO" id="GO:0016787">
    <property type="term" value="F:hydrolase activity"/>
    <property type="evidence" value="ECO:0007669"/>
    <property type="project" value="UniProtKB-KW"/>
</dbReference>
<sequence>MQKSLALLTLFLIHQFSFAQTSAEAIKDQYFAEQQVFARQIIKDIYSDFASFNAVDPIRFSTSIDSLEGIFDAHLNKYSDQLDAAVIRDENVGIQYFFDKFLLEYPYHHQDYTGEQVSLPAEKQSRITGHAADLNNPDLLSNRDFRAYVQAVLTIDANEAIATGAYDQSDNQQLEAVWACINRRFSDSAVRDYWRAEYLMNHMDNYGVKNISPIYDEFVATCSQEEAISKVKAAYEKYEHARAAHLIEIYKKVDGYELEMHLFLPDAQKFTGQRPAILYFHGGSWSEGKPDWFFGEGEEFAKRGWVAAAIEYRIKGRHGTLPFESVKDAKSAVRWLRENAVKYKINPDQIVATGNSAGGHLALATVLAESWNEESDDLNFSAKPNVLMVVSGVFDLTVDNSKWIVKTLNDKELVKEISPNHLIKEGLPPMLIIHGENDGNCLYSTAEYFVTVSESLNNEVTFRTIEGAGHFIWFGRYGGKVSAIQSEYLDALGFD</sequence>
<feature type="chain" id="PRO_5046402205" evidence="2">
    <location>
        <begin position="20"/>
        <end position="495"/>
    </location>
</feature>
<dbReference type="RefSeq" id="WP_395416439.1">
    <property type="nucleotide sequence ID" value="NZ_JBIPKE010000013.1"/>
</dbReference>
<name>A0ABW7N5R6_9BACT</name>
<evidence type="ECO:0000256" key="2">
    <source>
        <dbReference type="SAM" id="SignalP"/>
    </source>
</evidence>
<feature type="domain" description="BD-FAE-like" evidence="3">
    <location>
        <begin position="262"/>
        <end position="446"/>
    </location>
</feature>
<keyword evidence="2" id="KW-0732">Signal</keyword>
<dbReference type="SUPFAM" id="SSF53474">
    <property type="entry name" value="alpha/beta-Hydrolases"/>
    <property type="match status" value="1"/>
</dbReference>
<feature type="signal peptide" evidence="2">
    <location>
        <begin position="1"/>
        <end position="19"/>
    </location>
</feature>
<dbReference type="PANTHER" id="PTHR48081">
    <property type="entry name" value="AB HYDROLASE SUPERFAMILY PROTEIN C4A8.06C"/>
    <property type="match status" value="1"/>
</dbReference>
<dbReference type="Gene3D" id="3.40.50.1820">
    <property type="entry name" value="alpha/beta hydrolase"/>
    <property type="match status" value="1"/>
</dbReference>
<keyword evidence="5" id="KW-1185">Reference proteome</keyword>
<gene>
    <name evidence="4" type="ORF">ACHKAR_05080</name>
</gene>
<evidence type="ECO:0000256" key="1">
    <source>
        <dbReference type="ARBA" id="ARBA00022801"/>
    </source>
</evidence>
<protein>
    <submittedName>
        <fullName evidence="4">Alpha/beta hydrolase</fullName>
    </submittedName>
</protein>
<keyword evidence="1 4" id="KW-0378">Hydrolase</keyword>
<dbReference type="EMBL" id="JBIPKE010000013">
    <property type="protein sequence ID" value="MFH6982797.1"/>
    <property type="molecule type" value="Genomic_DNA"/>
</dbReference>
<dbReference type="InterPro" id="IPR029058">
    <property type="entry name" value="AB_hydrolase_fold"/>
</dbReference>
<comment type="caution">
    <text evidence="4">The sequence shown here is derived from an EMBL/GenBank/DDBJ whole genome shotgun (WGS) entry which is preliminary data.</text>
</comment>
<proteinExistence type="predicted"/>
<dbReference type="InterPro" id="IPR050300">
    <property type="entry name" value="GDXG_lipolytic_enzyme"/>
</dbReference>
<reference evidence="4 5" key="1">
    <citation type="journal article" date="2013" name="Int. J. Syst. Evol. Microbiol.">
        <title>Marinoscillum luteum sp. nov., isolated from marine sediment.</title>
        <authorList>
            <person name="Cha I.T."/>
            <person name="Park S.J."/>
            <person name="Kim S.J."/>
            <person name="Kim J.G."/>
            <person name="Jung M.Y."/>
            <person name="Shin K.S."/>
            <person name="Kwon K.K."/>
            <person name="Yang S.H."/>
            <person name="Seo Y.S."/>
            <person name="Rhee S.K."/>
        </authorList>
    </citation>
    <scope>NUCLEOTIDE SEQUENCE [LARGE SCALE GENOMIC DNA]</scope>
    <source>
        <strain evidence="4 5">KCTC 23939</strain>
    </source>
</reference>
<evidence type="ECO:0000259" key="3">
    <source>
        <dbReference type="Pfam" id="PF20434"/>
    </source>
</evidence>
<accession>A0ABW7N5R6</accession>
<dbReference type="Proteomes" id="UP001610063">
    <property type="component" value="Unassembled WGS sequence"/>
</dbReference>
<evidence type="ECO:0000313" key="4">
    <source>
        <dbReference type="EMBL" id="MFH6982797.1"/>
    </source>
</evidence>
<dbReference type="Pfam" id="PF20434">
    <property type="entry name" value="BD-FAE"/>
    <property type="match status" value="1"/>
</dbReference>
<dbReference type="InterPro" id="IPR049492">
    <property type="entry name" value="BD-FAE-like_dom"/>
</dbReference>